<dbReference type="PANTHER" id="PTHR11070:SF59">
    <property type="entry name" value="DNA 3'-5' HELICASE"/>
    <property type="match status" value="1"/>
</dbReference>
<keyword evidence="9" id="KW-0238">DNA-binding</keyword>
<dbReference type="EC" id="5.6.2.4" evidence="13"/>
<evidence type="ECO:0000256" key="6">
    <source>
        <dbReference type="ARBA" id="ARBA00022806"/>
    </source>
</evidence>
<dbReference type="EMBL" id="JBHSQO010000025">
    <property type="protein sequence ID" value="MFC6092195.1"/>
    <property type="molecule type" value="Genomic_DNA"/>
</dbReference>
<dbReference type="SUPFAM" id="SSF52540">
    <property type="entry name" value="P-loop containing nucleoside triphosphate hydrolases"/>
    <property type="match status" value="1"/>
</dbReference>
<dbReference type="Pfam" id="PF00580">
    <property type="entry name" value="UvrD-helicase"/>
    <property type="match status" value="1"/>
</dbReference>
<evidence type="ECO:0000256" key="7">
    <source>
        <dbReference type="ARBA" id="ARBA00022839"/>
    </source>
</evidence>
<evidence type="ECO:0000256" key="1">
    <source>
        <dbReference type="ARBA" id="ARBA00009922"/>
    </source>
</evidence>
<evidence type="ECO:0000256" key="2">
    <source>
        <dbReference type="ARBA" id="ARBA00022722"/>
    </source>
</evidence>
<dbReference type="InterPro" id="IPR014017">
    <property type="entry name" value="DNA_helicase_UvrD-like_C"/>
</dbReference>
<keyword evidence="20" id="KW-1185">Reference proteome</keyword>
<evidence type="ECO:0000256" key="16">
    <source>
        <dbReference type="SAM" id="MobiDB-lite"/>
    </source>
</evidence>
<dbReference type="Gene3D" id="1.10.10.160">
    <property type="match status" value="1"/>
</dbReference>
<evidence type="ECO:0000256" key="14">
    <source>
        <dbReference type="ARBA" id="ARBA00048988"/>
    </source>
</evidence>
<keyword evidence="3 15" id="KW-0547">Nucleotide-binding</keyword>
<evidence type="ECO:0000256" key="3">
    <source>
        <dbReference type="ARBA" id="ARBA00022741"/>
    </source>
</evidence>
<dbReference type="PANTHER" id="PTHR11070">
    <property type="entry name" value="UVRD / RECB / PCRA DNA HELICASE FAMILY MEMBER"/>
    <property type="match status" value="1"/>
</dbReference>
<comment type="caution">
    <text evidence="19">The sequence shown here is derived from an EMBL/GenBank/DDBJ whole genome shotgun (WGS) entry which is preliminary data.</text>
</comment>
<evidence type="ECO:0000256" key="5">
    <source>
        <dbReference type="ARBA" id="ARBA00022801"/>
    </source>
</evidence>
<dbReference type="RefSeq" id="WP_380638485.1">
    <property type="nucleotide sequence ID" value="NZ_JBHSQO010000025.1"/>
</dbReference>
<evidence type="ECO:0000256" key="8">
    <source>
        <dbReference type="ARBA" id="ARBA00022840"/>
    </source>
</evidence>
<comment type="catalytic activity">
    <reaction evidence="12">
        <text>Couples ATP hydrolysis with the unwinding of duplex DNA by translocating in the 3'-5' direction.</text>
        <dbReference type="EC" id="5.6.2.4"/>
    </reaction>
</comment>
<keyword evidence="11" id="KW-0413">Isomerase</keyword>
<dbReference type="Pfam" id="PF12705">
    <property type="entry name" value="PDDEXK_1"/>
    <property type="match status" value="1"/>
</dbReference>
<evidence type="ECO:0000256" key="13">
    <source>
        <dbReference type="ARBA" id="ARBA00034808"/>
    </source>
</evidence>
<evidence type="ECO:0000256" key="4">
    <source>
        <dbReference type="ARBA" id="ARBA00022763"/>
    </source>
</evidence>
<dbReference type="Gene3D" id="3.40.50.300">
    <property type="entry name" value="P-loop containing nucleotide triphosphate hydrolases"/>
    <property type="match status" value="2"/>
</dbReference>
<keyword evidence="8 15" id="KW-0067">ATP-binding</keyword>
<keyword evidence="6 15" id="KW-0347">Helicase</keyword>
<evidence type="ECO:0000256" key="12">
    <source>
        <dbReference type="ARBA" id="ARBA00034617"/>
    </source>
</evidence>
<evidence type="ECO:0000313" key="19">
    <source>
        <dbReference type="EMBL" id="MFC6092195.1"/>
    </source>
</evidence>
<dbReference type="InterPro" id="IPR013986">
    <property type="entry name" value="DExx_box_DNA_helicase_dom_sf"/>
</dbReference>
<dbReference type="GO" id="GO:0004386">
    <property type="term" value="F:helicase activity"/>
    <property type="evidence" value="ECO:0007669"/>
    <property type="project" value="UniProtKB-KW"/>
</dbReference>
<evidence type="ECO:0000259" key="17">
    <source>
        <dbReference type="PROSITE" id="PS51198"/>
    </source>
</evidence>
<sequence>MVVNRAPLLVRPERREEPRRDWDAPARQVFAHPGGRLRVLGGPGTGKTTLLAEVVADRVRRGGADPEQVLVLVANRRAAEAMRAHITRLLAGPATDGVLPTTQEPLVRTVHSYAFAVLRAQAVLNGEPAPRLLSAPEHDAVLRELLAGDVDMGAPRWPARLRPALTLPGFAQELRDLLLRAAERGLAPEDLTELGRKHAREEWIAAGLFGTQYEQVNLLASSGQGHAPSYDAAELVGSALLAFETEPLVLEAERRRVRHLLVDDAQHLDPLQLEFLRVLGDTAHEFVLAGDPDQAVFSFRGADPTLLGRAPGPAVVLRRGHRMAPEIRAAVGRLASRLPGASPAREVEPVDGGGHVQVRLFASAAQEASWVADQLRRAHLVDGVPWSGMAVVARSATRVLPVLQRALLAAGVPVAVPHDELPLAQQPAVLPFLALLRCAAVPGSLDEDTAAMLLSSPLGGADPLALRRLRRGLRRLELAAGGDRASGELLVEVVEQADRLAALEDAEALPARRVAGLLRRVRKAIADGLTVEQVLWELWQGTGLEQRWVAQSARGGLGGRQADRDLDAVVGLFEAAARYVDRLPGAGADGFVDYLAMQQIVGDTLAPAAPVGEAVSVLTAHAAAGREWTVVAVPGVQEGSWPDLRLRGSLLGVERMLDVVAGVQADTVSSIAPILAEERRLLLVAASRARRSLLVSAVRGEDLQPSRFLDEIEELSTGAPERAVFTPQRGLVLAELVGELRRVVCDDDEPDERRRRAADQLARLAAAGVPGAHPDAWYGLADVTTDDPLWTEEHTVSVSPSTVEVLTRCPLRWVVERHGGQDPAELASVTGTLVHALAQAAAAGADEKELRVKLDEAWAAVDAGAPWFSRRERMRVERMLDTFLDWLASSRSQLTQVSVEEEISVEVPREDGGPRLRVRGRVDRLETDREGRPVVIDVKTGKNPVTRKEAQEHPQLAVYQLATALGGFTHLGLGTDPGGARLLYVAKENKKTGAAELEQAPLDEQGVRVWLEAVQVAAGSSVGPSYRAAENADCDRCPARTSCPIHSSGRQVSQ</sequence>
<feature type="domain" description="UvrD-like helicase ATP-binding" evidence="17">
    <location>
        <begin position="20"/>
        <end position="330"/>
    </location>
</feature>
<feature type="region of interest" description="Disordered" evidence="16">
    <location>
        <begin position="1"/>
        <end position="21"/>
    </location>
</feature>
<name>A0ABW1PAR3_9PSEU</name>
<evidence type="ECO:0000256" key="11">
    <source>
        <dbReference type="ARBA" id="ARBA00023235"/>
    </source>
</evidence>
<dbReference type="Proteomes" id="UP001596220">
    <property type="component" value="Unassembled WGS sequence"/>
</dbReference>
<comment type="catalytic activity">
    <reaction evidence="14">
        <text>ATP + H2O = ADP + phosphate + H(+)</text>
        <dbReference type="Rhea" id="RHEA:13065"/>
        <dbReference type="ChEBI" id="CHEBI:15377"/>
        <dbReference type="ChEBI" id="CHEBI:15378"/>
        <dbReference type="ChEBI" id="CHEBI:30616"/>
        <dbReference type="ChEBI" id="CHEBI:43474"/>
        <dbReference type="ChEBI" id="CHEBI:456216"/>
        <dbReference type="EC" id="5.6.2.4"/>
    </reaction>
</comment>
<evidence type="ECO:0000256" key="9">
    <source>
        <dbReference type="ARBA" id="ARBA00023125"/>
    </source>
</evidence>
<comment type="similarity">
    <text evidence="1">Belongs to the helicase family. UvrD subfamily.</text>
</comment>
<evidence type="ECO:0000256" key="10">
    <source>
        <dbReference type="ARBA" id="ARBA00023204"/>
    </source>
</evidence>
<keyword evidence="2" id="KW-0540">Nuclease</keyword>
<proteinExistence type="inferred from homology"/>
<dbReference type="InterPro" id="IPR027417">
    <property type="entry name" value="P-loop_NTPase"/>
</dbReference>
<accession>A0ABW1PAR3</accession>
<organism evidence="19 20">
    <name type="scientific">Saccharothrix lopnurensis</name>
    <dbReference type="NCBI Taxonomy" id="1670621"/>
    <lineage>
        <taxon>Bacteria</taxon>
        <taxon>Bacillati</taxon>
        <taxon>Actinomycetota</taxon>
        <taxon>Actinomycetes</taxon>
        <taxon>Pseudonocardiales</taxon>
        <taxon>Pseudonocardiaceae</taxon>
        <taxon>Saccharothrix</taxon>
    </lineage>
</organism>
<dbReference type="Gene3D" id="3.90.320.10">
    <property type="match status" value="1"/>
</dbReference>
<feature type="compositionally biased region" description="Basic and acidic residues" evidence="16">
    <location>
        <begin position="11"/>
        <end position="21"/>
    </location>
</feature>
<dbReference type="InterPro" id="IPR011604">
    <property type="entry name" value="PDDEXK-like_dom_sf"/>
</dbReference>
<protein>
    <recommendedName>
        <fullName evidence="13">DNA 3'-5' helicase</fullName>
        <ecNumber evidence="13">5.6.2.4</ecNumber>
    </recommendedName>
</protein>
<reference evidence="20" key="1">
    <citation type="journal article" date="2019" name="Int. J. Syst. Evol. Microbiol.">
        <title>The Global Catalogue of Microorganisms (GCM) 10K type strain sequencing project: providing services to taxonomists for standard genome sequencing and annotation.</title>
        <authorList>
            <consortium name="The Broad Institute Genomics Platform"/>
            <consortium name="The Broad Institute Genome Sequencing Center for Infectious Disease"/>
            <person name="Wu L."/>
            <person name="Ma J."/>
        </authorList>
    </citation>
    <scope>NUCLEOTIDE SEQUENCE [LARGE SCALE GENOMIC DNA]</scope>
    <source>
        <strain evidence="20">CGMCC 4.7246</strain>
    </source>
</reference>
<keyword evidence="5 15" id="KW-0378">Hydrolase</keyword>
<gene>
    <name evidence="19" type="ORF">ACFP3R_23240</name>
</gene>
<dbReference type="InterPro" id="IPR014016">
    <property type="entry name" value="UvrD-like_ATP-bd"/>
</dbReference>
<evidence type="ECO:0000259" key="18">
    <source>
        <dbReference type="PROSITE" id="PS51217"/>
    </source>
</evidence>
<evidence type="ECO:0000313" key="20">
    <source>
        <dbReference type="Proteomes" id="UP001596220"/>
    </source>
</evidence>
<dbReference type="InterPro" id="IPR038726">
    <property type="entry name" value="PDDEXK_AddAB-type"/>
</dbReference>
<dbReference type="InterPro" id="IPR000212">
    <property type="entry name" value="DNA_helicase_UvrD/REP"/>
</dbReference>
<dbReference type="PROSITE" id="PS51217">
    <property type="entry name" value="UVRD_HELICASE_CTER"/>
    <property type="match status" value="1"/>
</dbReference>
<feature type="binding site" evidence="15">
    <location>
        <begin position="41"/>
        <end position="48"/>
    </location>
    <ligand>
        <name>ATP</name>
        <dbReference type="ChEBI" id="CHEBI:30616"/>
    </ligand>
</feature>
<feature type="domain" description="UvrD-like helicase C-terminal" evidence="18">
    <location>
        <begin position="325"/>
        <end position="625"/>
    </location>
</feature>
<keyword evidence="7" id="KW-0269">Exonuclease</keyword>
<keyword evidence="10" id="KW-0234">DNA repair</keyword>
<dbReference type="PROSITE" id="PS51198">
    <property type="entry name" value="UVRD_HELICASE_ATP_BIND"/>
    <property type="match status" value="1"/>
</dbReference>
<keyword evidence="4" id="KW-0227">DNA damage</keyword>
<dbReference type="Gene3D" id="1.10.486.10">
    <property type="entry name" value="PCRA, domain 4"/>
    <property type="match status" value="1"/>
</dbReference>
<evidence type="ECO:0000256" key="15">
    <source>
        <dbReference type="PROSITE-ProRule" id="PRU00560"/>
    </source>
</evidence>
<dbReference type="Pfam" id="PF13361">
    <property type="entry name" value="UvrD_C"/>
    <property type="match status" value="1"/>
</dbReference>